<evidence type="ECO:0000256" key="2">
    <source>
        <dbReference type="ARBA" id="ARBA00022723"/>
    </source>
</evidence>
<dbReference type="GO" id="GO:0000977">
    <property type="term" value="F:RNA polymerase II transcription regulatory region sequence-specific DNA binding"/>
    <property type="evidence" value="ECO:0000318"/>
    <property type="project" value="GO_Central"/>
</dbReference>
<dbReference type="SMART" id="SM00355">
    <property type="entry name" value="ZnF_C2H2"/>
    <property type="match status" value="10"/>
</dbReference>
<dbReference type="GO" id="GO:0000981">
    <property type="term" value="F:DNA-binding transcription factor activity, RNA polymerase II-specific"/>
    <property type="evidence" value="ECO:0000318"/>
    <property type="project" value="GO_Central"/>
</dbReference>
<dbReference type="Pfam" id="PF00096">
    <property type="entry name" value="zf-C2H2"/>
    <property type="match status" value="3"/>
</dbReference>
<dbReference type="PROSITE" id="PS50157">
    <property type="entry name" value="ZINC_FINGER_C2H2_2"/>
    <property type="match status" value="9"/>
</dbReference>
<dbReference type="InParanoid" id="A0A1S4H826"/>
<reference evidence="8" key="3">
    <citation type="submission" date="2021-01" db="UniProtKB">
        <authorList>
            <consortium name="EnsemblMetazoa"/>
        </authorList>
    </citation>
    <scope>IDENTIFICATION</scope>
    <source>
        <strain evidence="8">PEST</strain>
    </source>
</reference>
<dbReference type="VEuPathDB" id="VectorBase:AGAP012007"/>
<keyword evidence="5" id="KW-0862">Zinc</keyword>
<evidence type="ECO:0000256" key="1">
    <source>
        <dbReference type="ARBA" id="ARBA00004123"/>
    </source>
</evidence>
<evidence type="ECO:0000259" key="7">
    <source>
        <dbReference type="PROSITE" id="PS50157"/>
    </source>
</evidence>
<dbReference type="InterPro" id="IPR036236">
    <property type="entry name" value="Znf_C2H2_sf"/>
</dbReference>
<evidence type="ECO:0000313" key="8">
    <source>
        <dbReference type="EnsemblMetazoa" id="AGAP012007-PA"/>
    </source>
</evidence>
<evidence type="ECO:0000256" key="4">
    <source>
        <dbReference type="ARBA" id="ARBA00022771"/>
    </source>
</evidence>
<feature type="domain" description="C2H2-type" evidence="7">
    <location>
        <begin position="312"/>
        <end position="339"/>
    </location>
</feature>
<dbReference type="GO" id="GO:0008270">
    <property type="term" value="F:zinc ion binding"/>
    <property type="evidence" value="ECO:0007669"/>
    <property type="project" value="UniProtKB-KW"/>
</dbReference>
<feature type="domain" description="C2H2-type" evidence="7">
    <location>
        <begin position="369"/>
        <end position="397"/>
    </location>
</feature>
<dbReference type="Gene3D" id="3.30.160.60">
    <property type="entry name" value="Classic Zinc Finger"/>
    <property type="match status" value="7"/>
</dbReference>
<sequence length="400" mass="45816">MCAAGPCFDWYADAEGDVCDMLPLITVNDNSVIATEVTFDAGEFLPPAGEELPYATDFALYGDHRQLFAEISEESGEPQSHEETAVSLESVLTCNGCNVRFQCKTHHTRHQLLHHGDALASTKQFAKCRIRCRQCGEQFPLARQLADHLAAQHPQCSVCELCLATFRDRASLEWHRNYHRSKNQPPKVRYICDVCRKECNSSSHLHLHRKIHLEHKPYPCTYGCNRSFSSSGNRQKHVARMHTHEKKFHCAQCGESFIYARQLHTHRERKHAEHTKNTNGLFRCARCKDTFDTEDAFRQHLKTSGCLELRAFECVLCAKRFKQSTHLRNHLLTHTNGVRAHGCEHCSKRFTLLGDLKVHRRTHTKEKPFRCNLCPAGFIVGKQLNKHRAKVHGIESTRKG</sequence>
<dbReference type="EnsemblMetazoa" id="AGAP012007-RA">
    <property type="protein sequence ID" value="AGAP012007-PA"/>
    <property type="gene ID" value="AGAP012007"/>
</dbReference>
<evidence type="ECO:0000256" key="3">
    <source>
        <dbReference type="ARBA" id="ARBA00022737"/>
    </source>
</evidence>
<dbReference type="Proteomes" id="UP000007062">
    <property type="component" value="Chromosome 3L"/>
</dbReference>
<name>A0A1S4H826_ANOGA</name>
<dbReference type="InterPro" id="IPR013087">
    <property type="entry name" value="Znf_C2H2_type"/>
</dbReference>
<reference evidence="8 9" key="2">
    <citation type="journal article" date="2004" name="Trends Parasitol.">
        <title>The Anopheles gambiae genome: an update.</title>
        <authorList>
            <person name="Mongin E."/>
            <person name="Louis C."/>
            <person name="Holt R.A."/>
            <person name="Birney E."/>
            <person name="Collins F.H."/>
        </authorList>
    </citation>
    <scope>NUCLEOTIDE SEQUENCE [LARGE SCALE GENOMIC DNA]</scope>
    <source>
        <strain evidence="8 9">PEST</strain>
    </source>
</reference>
<dbReference type="FunFam" id="3.30.160.60:FF:000446">
    <property type="entry name" value="Zinc finger protein"/>
    <property type="match status" value="1"/>
</dbReference>
<dbReference type="AlphaFoldDB" id="A0A1S4H826"/>
<dbReference type="FunFam" id="3.30.160.60:FF:000145">
    <property type="entry name" value="Zinc finger protein 574"/>
    <property type="match status" value="1"/>
</dbReference>
<keyword evidence="9" id="KW-1185">Reference proteome</keyword>
<reference evidence="8 9" key="1">
    <citation type="journal article" date="2002" name="Science">
        <title>The genome sequence of the malaria mosquito Anopheles gambiae.</title>
        <authorList>
            <person name="Holt R.A."/>
            <person name="Subramanian G.M."/>
            <person name="Halpern A."/>
            <person name="Sutton G.G."/>
            <person name="Charlab R."/>
            <person name="Nusskern D.R."/>
            <person name="Wincker P."/>
            <person name="Clark A.G."/>
            <person name="Ribeiro J.M."/>
            <person name="Wides R."/>
            <person name="Salzberg S.L."/>
            <person name="Loftus B."/>
            <person name="Yandell M."/>
            <person name="Majoros W.H."/>
            <person name="Rusch D.B."/>
            <person name="Lai Z."/>
            <person name="Kraft C.L."/>
            <person name="Abril J.F."/>
            <person name="Anthouard V."/>
            <person name="Arensburger P."/>
            <person name="Atkinson P.W."/>
            <person name="Baden H."/>
            <person name="de Berardinis V."/>
            <person name="Baldwin D."/>
            <person name="Benes V."/>
            <person name="Biedler J."/>
            <person name="Blass C."/>
            <person name="Bolanos R."/>
            <person name="Boscus D."/>
            <person name="Barnstead M."/>
            <person name="Cai S."/>
            <person name="Center A."/>
            <person name="Chaturverdi K."/>
            <person name="Christophides G.K."/>
            <person name="Chrystal M.A."/>
            <person name="Clamp M."/>
            <person name="Cravchik A."/>
            <person name="Curwen V."/>
            <person name="Dana A."/>
            <person name="Delcher A."/>
            <person name="Dew I."/>
            <person name="Evans C.A."/>
            <person name="Flanigan M."/>
            <person name="Grundschober-Freimoser A."/>
            <person name="Friedli L."/>
            <person name="Gu Z."/>
            <person name="Guan P."/>
            <person name="Guigo R."/>
            <person name="Hillenmeyer M.E."/>
            <person name="Hladun S.L."/>
            <person name="Hogan J.R."/>
            <person name="Hong Y.S."/>
            <person name="Hoover J."/>
            <person name="Jaillon O."/>
            <person name="Ke Z."/>
            <person name="Kodira C."/>
            <person name="Kokoza E."/>
            <person name="Koutsos A."/>
            <person name="Letunic I."/>
            <person name="Levitsky A."/>
            <person name="Liang Y."/>
            <person name="Lin J.J."/>
            <person name="Lobo N.F."/>
            <person name="Lopez J.R."/>
            <person name="Malek J.A."/>
            <person name="McIntosh T.C."/>
            <person name="Meister S."/>
            <person name="Miller J."/>
            <person name="Mobarry C."/>
            <person name="Mongin E."/>
            <person name="Murphy S.D."/>
            <person name="O'Brochta D.A."/>
            <person name="Pfannkoch C."/>
            <person name="Qi R."/>
            <person name="Regier M.A."/>
            <person name="Remington K."/>
            <person name="Shao H."/>
            <person name="Sharakhova M.V."/>
            <person name="Sitter C.D."/>
            <person name="Shetty J."/>
            <person name="Smith T.J."/>
            <person name="Strong R."/>
            <person name="Sun J."/>
            <person name="Thomasova D."/>
            <person name="Ton L.Q."/>
            <person name="Topalis P."/>
            <person name="Tu Z."/>
            <person name="Unger M.F."/>
            <person name="Walenz B."/>
            <person name="Wang A."/>
            <person name="Wang J."/>
            <person name="Wang M."/>
            <person name="Wang X."/>
            <person name="Woodford K.J."/>
            <person name="Wortman J.R."/>
            <person name="Wu M."/>
            <person name="Yao A."/>
            <person name="Zdobnov E.M."/>
            <person name="Zhang H."/>
            <person name="Zhao Q."/>
            <person name="Zhao S."/>
            <person name="Zhu S.C."/>
            <person name="Zhimulev I."/>
            <person name="Coluzzi M."/>
            <person name="della Torre A."/>
            <person name="Roth C.W."/>
            <person name="Louis C."/>
            <person name="Kalush F."/>
            <person name="Mural R.J."/>
            <person name="Myers E.W."/>
            <person name="Adams M.D."/>
            <person name="Smith H.O."/>
            <person name="Broder S."/>
            <person name="Gardner M.J."/>
            <person name="Fraser C.M."/>
            <person name="Birney E."/>
            <person name="Bork P."/>
            <person name="Brey P.T."/>
            <person name="Venter J.C."/>
            <person name="Weissenbach J."/>
            <person name="Kafatos F.C."/>
            <person name="Collins F.H."/>
            <person name="Hoffman S.L."/>
        </authorList>
    </citation>
    <scope>NUCLEOTIDE SEQUENCE [LARGE SCALE GENOMIC DNA]</scope>
    <source>
        <strain evidence="8 9">PEST</strain>
    </source>
</reference>
<proteinExistence type="predicted"/>
<dbReference type="EMBL" id="AAAB01008986">
    <property type="status" value="NOT_ANNOTATED_CDS"/>
    <property type="molecule type" value="Genomic_DNA"/>
</dbReference>
<feature type="domain" description="C2H2-type" evidence="7">
    <location>
        <begin position="157"/>
        <end position="184"/>
    </location>
</feature>
<dbReference type="SUPFAM" id="SSF57667">
    <property type="entry name" value="beta-beta-alpha zinc fingers"/>
    <property type="match status" value="3"/>
</dbReference>
<evidence type="ECO:0000256" key="5">
    <source>
        <dbReference type="ARBA" id="ARBA00022833"/>
    </source>
</evidence>
<comment type="subcellular location">
    <subcellularLocation>
        <location evidence="1">Nucleus</location>
    </subcellularLocation>
</comment>
<dbReference type="VEuPathDB" id="VectorBase:AGAMI1_000856"/>
<accession>A0A1S4H826</accession>
<dbReference type="GO" id="GO:0006357">
    <property type="term" value="P:regulation of transcription by RNA polymerase II"/>
    <property type="evidence" value="ECO:0000318"/>
    <property type="project" value="GO_Central"/>
</dbReference>
<dbReference type="PANTHER" id="PTHR24409:SF295">
    <property type="entry name" value="AZ2-RELATED"/>
    <property type="match status" value="1"/>
</dbReference>
<evidence type="ECO:0000256" key="6">
    <source>
        <dbReference type="ARBA" id="ARBA00023242"/>
    </source>
</evidence>
<feature type="domain" description="C2H2-type" evidence="7">
    <location>
        <begin position="130"/>
        <end position="153"/>
    </location>
</feature>
<feature type="domain" description="C2H2-type" evidence="7">
    <location>
        <begin position="92"/>
        <end position="119"/>
    </location>
</feature>
<dbReference type="PANTHER" id="PTHR24409">
    <property type="entry name" value="ZINC FINGER PROTEIN 142"/>
    <property type="match status" value="1"/>
</dbReference>
<feature type="domain" description="C2H2-type" evidence="7">
    <location>
        <begin position="190"/>
        <end position="217"/>
    </location>
</feature>
<feature type="domain" description="C2H2-type" evidence="7">
    <location>
        <begin position="218"/>
        <end position="247"/>
    </location>
</feature>
<keyword evidence="4" id="KW-0863">Zinc-finger</keyword>
<dbReference type="GO" id="GO:0005634">
    <property type="term" value="C:nucleus"/>
    <property type="evidence" value="ECO:0000318"/>
    <property type="project" value="GO_Central"/>
</dbReference>
<dbReference type="PROSITE" id="PS00028">
    <property type="entry name" value="ZINC_FINGER_C2H2_1"/>
    <property type="match status" value="9"/>
</dbReference>
<keyword evidence="2" id="KW-0479">Metal-binding</keyword>
<organism evidence="8 9">
    <name type="scientific">Anopheles gambiae</name>
    <name type="common">African malaria mosquito</name>
    <dbReference type="NCBI Taxonomy" id="7165"/>
    <lineage>
        <taxon>Eukaryota</taxon>
        <taxon>Metazoa</taxon>
        <taxon>Ecdysozoa</taxon>
        <taxon>Arthropoda</taxon>
        <taxon>Hexapoda</taxon>
        <taxon>Insecta</taxon>
        <taxon>Pterygota</taxon>
        <taxon>Neoptera</taxon>
        <taxon>Endopterygota</taxon>
        <taxon>Diptera</taxon>
        <taxon>Nematocera</taxon>
        <taxon>Culicoidea</taxon>
        <taxon>Culicidae</taxon>
        <taxon>Anophelinae</taxon>
        <taxon>Anopheles</taxon>
    </lineage>
</organism>
<protein>
    <recommendedName>
        <fullName evidence="7">C2H2-type domain-containing protein</fullName>
    </recommendedName>
</protein>
<keyword evidence="6" id="KW-0539">Nucleus</keyword>
<keyword evidence="3" id="KW-0677">Repeat</keyword>
<evidence type="ECO:0000313" key="9">
    <source>
        <dbReference type="Proteomes" id="UP000007062"/>
    </source>
</evidence>
<feature type="domain" description="C2H2-type" evidence="7">
    <location>
        <begin position="248"/>
        <end position="276"/>
    </location>
</feature>
<feature type="domain" description="C2H2-type" evidence="7">
    <location>
        <begin position="341"/>
        <end position="368"/>
    </location>
</feature>
<dbReference type="OMA" id="QCTPTHE"/>